<dbReference type="InterPro" id="IPR050155">
    <property type="entry name" value="HAD-like_hydrolase_sf"/>
</dbReference>
<gene>
    <name evidence="1" type="ORF">CK510_14505</name>
</gene>
<dbReference type="GO" id="GO:0008967">
    <property type="term" value="F:phosphoglycolate phosphatase activity"/>
    <property type="evidence" value="ECO:0007669"/>
    <property type="project" value="TreeGrafter"/>
</dbReference>
<name>A0A2A2TI90_9CYAN</name>
<dbReference type="SUPFAM" id="SSF56784">
    <property type="entry name" value="HAD-like"/>
    <property type="match status" value="1"/>
</dbReference>
<dbReference type="Gene3D" id="3.40.50.1000">
    <property type="entry name" value="HAD superfamily/HAD-like"/>
    <property type="match status" value="1"/>
</dbReference>
<dbReference type="SFLD" id="SFLDS00003">
    <property type="entry name" value="Haloacid_Dehalogenase"/>
    <property type="match status" value="1"/>
</dbReference>
<dbReference type="Proteomes" id="UP000218238">
    <property type="component" value="Unassembled WGS sequence"/>
</dbReference>
<dbReference type="PANTHER" id="PTHR43434:SF1">
    <property type="entry name" value="PHOSPHOGLYCOLATE PHOSPHATASE"/>
    <property type="match status" value="1"/>
</dbReference>
<dbReference type="InterPro" id="IPR006439">
    <property type="entry name" value="HAD-SF_hydro_IA"/>
</dbReference>
<evidence type="ECO:0000313" key="1">
    <source>
        <dbReference type="EMBL" id="PAX53355.1"/>
    </source>
</evidence>
<dbReference type="NCBIfam" id="TIGR01549">
    <property type="entry name" value="HAD-SF-IA-v1"/>
    <property type="match status" value="1"/>
</dbReference>
<reference evidence="1 2" key="1">
    <citation type="submission" date="2017-08" db="EMBL/GenBank/DDBJ databases">
        <title>Draft genome sequence of filamentous cyanobacterium Calothrix elsteri CCALA 953.</title>
        <authorList>
            <person name="Gagunashvili A.N."/>
            <person name="Elster J."/>
            <person name="Andresson O.S."/>
        </authorList>
    </citation>
    <scope>NUCLEOTIDE SEQUENCE [LARGE SCALE GENOMIC DNA]</scope>
    <source>
        <strain evidence="1 2">CCALA 953</strain>
    </source>
</reference>
<organism evidence="1 2">
    <name type="scientific">Brunnivagina elsteri CCALA 953</name>
    <dbReference type="NCBI Taxonomy" id="987040"/>
    <lineage>
        <taxon>Bacteria</taxon>
        <taxon>Bacillati</taxon>
        <taxon>Cyanobacteriota</taxon>
        <taxon>Cyanophyceae</taxon>
        <taxon>Nostocales</taxon>
        <taxon>Calotrichaceae</taxon>
        <taxon>Brunnivagina</taxon>
    </lineage>
</organism>
<dbReference type="EMBL" id="NTFS01000149">
    <property type="protein sequence ID" value="PAX53355.1"/>
    <property type="molecule type" value="Genomic_DNA"/>
</dbReference>
<dbReference type="Pfam" id="PF00702">
    <property type="entry name" value="Hydrolase"/>
    <property type="match status" value="1"/>
</dbReference>
<dbReference type="PANTHER" id="PTHR43434">
    <property type="entry name" value="PHOSPHOGLYCOLATE PHOSPHATASE"/>
    <property type="match status" value="1"/>
</dbReference>
<dbReference type="RefSeq" id="WP_095722375.1">
    <property type="nucleotide sequence ID" value="NZ_NTFS01000149.1"/>
</dbReference>
<dbReference type="SFLD" id="SFLDG01129">
    <property type="entry name" value="C1.5:_HAD__Beta-PGM__Phosphata"/>
    <property type="match status" value="1"/>
</dbReference>
<dbReference type="InterPro" id="IPR023214">
    <property type="entry name" value="HAD_sf"/>
</dbReference>
<dbReference type="InterPro" id="IPR036412">
    <property type="entry name" value="HAD-like_sf"/>
</dbReference>
<protein>
    <submittedName>
        <fullName evidence="1">HAD family hydrolase</fullName>
    </submittedName>
</protein>
<evidence type="ECO:0000313" key="2">
    <source>
        <dbReference type="Proteomes" id="UP000218238"/>
    </source>
</evidence>
<accession>A0A2A2TI90</accession>
<dbReference type="GO" id="GO:0006281">
    <property type="term" value="P:DNA repair"/>
    <property type="evidence" value="ECO:0007669"/>
    <property type="project" value="TreeGrafter"/>
</dbReference>
<dbReference type="AlphaFoldDB" id="A0A2A2TI90"/>
<keyword evidence="1" id="KW-0378">Hydrolase</keyword>
<keyword evidence="2" id="KW-1185">Reference proteome</keyword>
<comment type="caution">
    <text evidence="1">The sequence shown here is derived from an EMBL/GenBank/DDBJ whole genome shotgun (WGS) entry which is preliminary data.</text>
</comment>
<dbReference type="OrthoDB" id="9797743at2"/>
<dbReference type="GO" id="GO:0005829">
    <property type="term" value="C:cytosol"/>
    <property type="evidence" value="ECO:0007669"/>
    <property type="project" value="TreeGrafter"/>
</dbReference>
<sequence length="245" mass="26472">MVNIKCGNKVFRNIQAILFDKNGTLEDSETFLRSHAQRSARIVDAQVPGIGESLLMSYGVNSEHLDPAGLMSVASRYDTEVATAAYIAETGKSWFESLQIARKALDEAENYLGETASPMFAGSWELLKSLSEIGLKLGILSAAPSDEVENFVKVHQLGSYLELEMGVDGQIGKPNPKFFLQACERLGVEASVTLMVGDSVGDMIMGKNAGAAGCIGISWVGKFENVRGADVFIKRLDEIELVSSQ</sequence>
<proteinExistence type="predicted"/>